<sequence length="212" mass="23865">MIGFPLKHIISAVSKDPKSAIIVYKNLSMLPAFIAQNLVSAKITKGNRGILITSCYCPPNGDINTDLSKIEEIIQRHRSVEVLIGGDFNARSQIWGSQTTDERGERVLELIVTNALTLQNKKDSPPTFRTSRARGWIDLSIVNAVLARDIKEWKVLETFNNSDHRYIKTYIENVKAAEVYGLTLKGEDRMMDEIANDVGFEEVQNRIGTQMK</sequence>
<dbReference type="AlphaFoldDB" id="A0A9J6G0D0"/>
<accession>A0A9J6G0D0</accession>
<dbReference type="PANTHER" id="PTHR33273:SF4">
    <property type="entry name" value="ENDONUCLEASE_EXONUCLEASE_PHOSPHATASE DOMAIN-CONTAINING PROTEIN"/>
    <property type="match status" value="1"/>
</dbReference>
<name>A0A9J6G0D0_HAELO</name>
<dbReference type="EMBL" id="JABSTR010000004">
    <property type="protein sequence ID" value="KAH9368137.1"/>
    <property type="molecule type" value="Genomic_DNA"/>
</dbReference>
<keyword evidence="3" id="KW-1185">Reference proteome</keyword>
<dbReference type="Gene3D" id="3.60.10.10">
    <property type="entry name" value="Endonuclease/exonuclease/phosphatase"/>
    <property type="match status" value="1"/>
</dbReference>
<dbReference type="GO" id="GO:0003824">
    <property type="term" value="F:catalytic activity"/>
    <property type="evidence" value="ECO:0007669"/>
    <property type="project" value="InterPro"/>
</dbReference>
<dbReference type="OrthoDB" id="6437148at2759"/>
<comment type="caution">
    <text evidence="2">The sequence shown here is derived from an EMBL/GenBank/DDBJ whole genome shotgun (WGS) entry which is preliminary data.</text>
</comment>
<dbReference type="PANTHER" id="PTHR33273">
    <property type="entry name" value="DOMAIN-CONTAINING PROTEIN, PUTATIVE-RELATED"/>
    <property type="match status" value="1"/>
</dbReference>
<dbReference type="Pfam" id="PF14529">
    <property type="entry name" value="Exo_endo_phos_2"/>
    <property type="match status" value="1"/>
</dbReference>
<evidence type="ECO:0000313" key="2">
    <source>
        <dbReference type="EMBL" id="KAH9368137.1"/>
    </source>
</evidence>
<dbReference type="InterPro" id="IPR005135">
    <property type="entry name" value="Endo/exonuclease/phosphatase"/>
</dbReference>
<feature type="domain" description="Endonuclease/exonuclease/phosphatase" evidence="1">
    <location>
        <begin position="50"/>
        <end position="167"/>
    </location>
</feature>
<proteinExistence type="predicted"/>
<dbReference type="SUPFAM" id="SSF56219">
    <property type="entry name" value="DNase I-like"/>
    <property type="match status" value="1"/>
</dbReference>
<dbReference type="InterPro" id="IPR036691">
    <property type="entry name" value="Endo/exonu/phosph_ase_sf"/>
</dbReference>
<dbReference type="Proteomes" id="UP000821853">
    <property type="component" value="Chromosome 2"/>
</dbReference>
<dbReference type="OMA" id="CETMLIT"/>
<organism evidence="2 3">
    <name type="scientific">Haemaphysalis longicornis</name>
    <name type="common">Bush tick</name>
    <dbReference type="NCBI Taxonomy" id="44386"/>
    <lineage>
        <taxon>Eukaryota</taxon>
        <taxon>Metazoa</taxon>
        <taxon>Ecdysozoa</taxon>
        <taxon>Arthropoda</taxon>
        <taxon>Chelicerata</taxon>
        <taxon>Arachnida</taxon>
        <taxon>Acari</taxon>
        <taxon>Parasitiformes</taxon>
        <taxon>Ixodida</taxon>
        <taxon>Ixodoidea</taxon>
        <taxon>Ixodidae</taxon>
        <taxon>Haemaphysalinae</taxon>
        <taxon>Haemaphysalis</taxon>
    </lineage>
</organism>
<evidence type="ECO:0000259" key="1">
    <source>
        <dbReference type="Pfam" id="PF14529"/>
    </source>
</evidence>
<dbReference type="VEuPathDB" id="VectorBase:HLOH_040983"/>
<evidence type="ECO:0000313" key="3">
    <source>
        <dbReference type="Proteomes" id="UP000821853"/>
    </source>
</evidence>
<gene>
    <name evidence="2" type="ORF">HPB48_018830</name>
</gene>
<reference evidence="2 3" key="1">
    <citation type="journal article" date="2020" name="Cell">
        <title>Large-Scale Comparative Analyses of Tick Genomes Elucidate Their Genetic Diversity and Vector Capacities.</title>
        <authorList>
            <consortium name="Tick Genome and Microbiome Consortium (TIGMIC)"/>
            <person name="Jia N."/>
            <person name="Wang J."/>
            <person name="Shi W."/>
            <person name="Du L."/>
            <person name="Sun Y."/>
            <person name="Zhan W."/>
            <person name="Jiang J.F."/>
            <person name="Wang Q."/>
            <person name="Zhang B."/>
            <person name="Ji P."/>
            <person name="Bell-Sakyi L."/>
            <person name="Cui X.M."/>
            <person name="Yuan T.T."/>
            <person name="Jiang B.G."/>
            <person name="Yang W.F."/>
            <person name="Lam T.T."/>
            <person name="Chang Q.C."/>
            <person name="Ding S.J."/>
            <person name="Wang X.J."/>
            <person name="Zhu J.G."/>
            <person name="Ruan X.D."/>
            <person name="Zhao L."/>
            <person name="Wei J.T."/>
            <person name="Ye R.Z."/>
            <person name="Que T.C."/>
            <person name="Du C.H."/>
            <person name="Zhou Y.H."/>
            <person name="Cheng J.X."/>
            <person name="Dai P.F."/>
            <person name="Guo W.B."/>
            <person name="Han X.H."/>
            <person name="Huang E.J."/>
            <person name="Li L.F."/>
            <person name="Wei W."/>
            <person name="Gao Y.C."/>
            <person name="Liu J.Z."/>
            <person name="Shao H.Z."/>
            <person name="Wang X."/>
            <person name="Wang C.C."/>
            <person name="Yang T.C."/>
            <person name="Huo Q.B."/>
            <person name="Li W."/>
            <person name="Chen H.Y."/>
            <person name="Chen S.E."/>
            <person name="Zhou L.G."/>
            <person name="Ni X.B."/>
            <person name="Tian J.H."/>
            <person name="Sheng Y."/>
            <person name="Liu T."/>
            <person name="Pan Y.S."/>
            <person name="Xia L.Y."/>
            <person name="Li J."/>
            <person name="Zhao F."/>
            <person name="Cao W.C."/>
        </authorList>
    </citation>
    <scope>NUCLEOTIDE SEQUENCE [LARGE SCALE GENOMIC DNA]</scope>
    <source>
        <strain evidence="2">HaeL-2018</strain>
    </source>
</reference>
<protein>
    <recommendedName>
        <fullName evidence="1">Endonuclease/exonuclease/phosphatase domain-containing protein</fullName>
    </recommendedName>
</protein>